<feature type="region of interest" description="Disordered" evidence="1">
    <location>
        <begin position="41"/>
        <end position="70"/>
    </location>
</feature>
<protein>
    <submittedName>
        <fullName evidence="2">Uncharacterized protein</fullName>
    </submittedName>
</protein>
<dbReference type="Proteomes" id="UP000007306">
    <property type="component" value="Chromosome 6"/>
</dbReference>
<organism evidence="2 3">
    <name type="scientific">Oryza glaberrima</name>
    <name type="common">African rice</name>
    <dbReference type="NCBI Taxonomy" id="4538"/>
    <lineage>
        <taxon>Eukaryota</taxon>
        <taxon>Viridiplantae</taxon>
        <taxon>Streptophyta</taxon>
        <taxon>Embryophyta</taxon>
        <taxon>Tracheophyta</taxon>
        <taxon>Spermatophyta</taxon>
        <taxon>Magnoliopsida</taxon>
        <taxon>Liliopsida</taxon>
        <taxon>Poales</taxon>
        <taxon>Poaceae</taxon>
        <taxon>BOP clade</taxon>
        <taxon>Oryzoideae</taxon>
        <taxon>Oryzeae</taxon>
        <taxon>Oryzinae</taxon>
        <taxon>Oryza</taxon>
    </lineage>
</organism>
<reference evidence="2" key="1">
    <citation type="submission" date="2015-06" db="UniProtKB">
        <authorList>
            <consortium name="EnsemblPlants"/>
        </authorList>
    </citation>
    <scope>IDENTIFICATION</scope>
</reference>
<evidence type="ECO:0000313" key="3">
    <source>
        <dbReference type="Proteomes" id="UP000007306"/>
    </source>
</evidence>
<evidence type="ECO:0000313" key="2">
    <source>
        <dbReference type="EnsemblPlants" id="ORGLA06G0018000.1"/>
    </source>
</evidence>
<name>I1PZ68_ORYGL</name>
<dbReference type="Gramene" id="ORGLA06G0018000.1">
    <property type="protein sequence ID" value="ORGLA06G0018000.1"/>
    <property type="gene ID" value="ORGLA06G0018000"/>
</dbReference>
<dbReference type="EnsemblPlants" id="ORGLA06G0018000.1">
    <property type="protein sequence ID" value="ORGLA06G0018000.1"/>
    <property type="gene ID" value="ORGLA06G0018000"/>
</dbReference>
<accession>I1PZ68</accession>
<dbReference type="AlphaFoldDB" id="I1PZ68"/>
<dbReference type="HOGENOM" id="CLU_1868338_0_0_1"/>
<feature type="compositionally biased region" description="Basic and acidic residues" evidence="1">
    <location>
        <begin position="60"/>
        <end position="70"/>
    </location>
</feature>
<keyword evidence="3" id="KW-1185">Reference proteome</keyword>
<reference evidence="2 3" key="2">
    <citation type="submission" date="2018-04" db="EMBL/GenBank/DDBJ databases">
        <title>OglaRS2 (Oryza glaberrima Reference Sequence Version 2).</title>
        <authorList>
            <person name="Zhang J."/>
            <person name="Kudrna D."/>
            <person name="Lee S."/>
            <person name="Talag J."/>
            <person name="Rajasekar S."/>
            <person name="Wing R.A."/>
        </authorList>
    </citation>
    <scope>NUCLEOTIDE SEQUENCE [LARGE SCALE GENOMIC DNA]</scope>
    <source>
        <strain evidence="2 3">cv. IRGC 96717</strain>
    </source>
</reference>
<evidence type="ECO:0000256" key="1">
    <source>
        <dbReference type="SAM" id="MobiDB-lite"/>
    </source>
</evidence>
<sequence>MARSPPAASEFALRFYLFTRGGLARGWFGDRLGMPEEEQLRVVGGGGGGAEEGAEEEAAEPPRAEEGEVRPWRRAAPCAAPASPPGIAAAAVSRRGRSLRSRFRTRAPSSRRRRHLLPAHPRRFARFWRRCCTCGNC</sequence>
<proteinExistence type="predicted"/>